<dbReference type="CDD" id="cd08045">
    <property type="entry name" value="HFD_TAF4"/>
    <property type="match status" value="1"/>
</dbReference>
<feature type="compositionally biased region" description="Low complexity" evidence="6">
    <location>
        <begin position="306"/>
        <end position="319"/>
    </location>
</feature>
<keyword evidence="3" id="KW-0805">Transcription regulation</keyword>
<dbReference type="GO" id="GO:0003677">
    <property type="term" value="F:DNA binding"/>
    <property type="evidence" value="ECO:0007669"/>
    <property type="project" value="TreeGrafter"/>
</dbReference>
<dbReference type="GO" id="GO:0016251">
    <property type="term" value="F:RNA polymerase II general transcription initiation factor activity"/>
    <property type="evidence" value="ECO:0007669"/>
    <property type="project" value="TreeGrafter"/>
</dbReference>
<dbReference type="GO" id="GO:0009792">
    <property type="term" value="P:embryo development ending in birth or egg hatching"/>
    <property type="evidence" value="ECO:0007669"/>
    <property type="project" value="EnsemblMetazoa"/>
</dbReference>
<dbReference type="Proteomes" id="UP000005237">
    <property type="component" value="Unassembled WGS sequence"/>
</dbReference>
<evidence type="ECO:0000256" key="2">
    <source>
        <dbReference type="ARBA" id="ARBA00006178"/>
    </source>
</evidence>
<reference evidence="9" key="1">
    <citation type="submission" date="2010-08" db="EMBL/GenBank/DDBJ databases">
        <authorList>
            <consortium name="Caenorhabditis japonica Sequencing Consortium"/>
            <person name="Wilson R.K."/>
        </authorList>
    </citation>
    <scope>NUCLEOTIDE SEQUENCE [LARGE SCALE GENOMIC DNA]</scope>
    <source>
        <strain evidence="9">DF5081</strain>
    </source>
</reference>
<evidence type="ECO:0000256" key="6">
    <source>
        <dbReference type="SAM" id="MobiDB-lite"/>
    </source>
</evidence>
<dbReference type="Pfam" id="PF07531">
    <property type="entry name" value="TAFH"/>
    <property type="match status" value="1"/>
</dbReference>
<feature type="compositionally biased region" description="Polar residues" evidence="6">
    <location>
        <begin position="18"/>
        <end position="29"/>
    </location>
</feature>
<accession>A0A8R1DTJ5</accession>
<dbReference type="GO" id="GO:0006367">
    <property type="term" value="P:transcription initiation at RNA polymerase II promoter"/>
    <property type="evidence" value="ECO:0007669"/>
    <property type="project" value="EnsemblMetazoa"/>
</dbReference>
<evidence type="ECO:0000259" key="7">
    <source>
        <dbReference type="PROSITE" id="PS51119"/>
    </source>
</evidence>
<feature type="compositionally biased region" description="Low complexity" evidence="6">
    <location>
        <begin position="90"/>
        <end position="106"/>
    </location>
</feature>
<dbReference type="GO" id="GO:0008340">
    <property type="term" value="P:determination of adult lifespan"/>
    <property type="evidence" value="ECO:0007669"/>
    <property type="project" value="EnsemblMetazoa"/>
</dbReference>
<evidence type="ECO:0000256" key="3">
    <source>
        <dbReference type="ARBA" id="ARBA00023015"/>
    </source>
</evidence>
<feature type="region of interest" description="Disordered" evidence="6">
    <location>
        <begin position="247"/>
        <end position="344"/>
    </location>
</feature>
<dbReference type="SMART" id="SM00549">
    <property type="entry name" value="TAFH"/>
    <property type="match status" value="1"/>
</dbReference>
<dbReference type="GO" id="GO:0005737">
    <property type="term" value="C:cytoplasm"/>
    <property type="evidence" value="ECO:0007669"/>
    <property type="project" value="EnsemblMetazoa"/>
</dbReference>
<evidence type="ECO:0000256" key="1">
    <source>
        <dbReference type="ARBA" id="ARBA00004123"/>
    </source>
</evidence>
<dbReference type="SUPFAM" id="SSF158553">
    <property type="entry name" value="TAFH domain-like"/>
    <property type="match status" value="1"/>
</dbReference>
<sequence length="543" mass="60725">MSFPRFRLVQGKAIGERSTPTAPTPNLISTPEPPPQHVIKQEDVHMESNYPLDTHQIKNEPQTSSISMDDALSPPPHLLGNQQPPPPATSQPQHAMQRPMQPMQFQTPPPQQMDTGLPGCTTDDKNVTKCVRFLKTLINLSNNEDPEQPDKAIRVKSLIQGVVYMETSAEEFTRNLQQVLKSQAQPHLLPFLQNTIPALRQAVRNGEACVDGVDPPPGYVFSNGRAPPQPGHPSQIISRLNADHPQLAQRPPMMRPPPPQAPPQQHPMHPQQPRPIGGPPMHPPPQHHLAPPQNQNIPPPQPQPQQQPQQHQQQQQQQPNPDPRMDMSGGVEASRKRPYAEGSLTSAILKPDEVLQRITKRMMSSCSVEEEALVAISDAVESHLRELITQMAGIAEHRVESMRVPENYVAVDDVKRQLRFLEDLDRQDEELRESREKESLIRMSKNKNSGKETIEKAKEMQRQDAEAKRNRDANAAAIAALSTNRAVKNKWEGSAPASAPPRPRTVRVTTRDLHMLVNTDKRFRGTFIREKLSYGGPATDTSI</sequence>
<feature type="compositionally biased region" description="Pro residues" evidence="6">
    <location>
        <begin position="73"/>
        <end position="89"/>
    </location>
</feature>
<keyword evidence="5" id="KW-0539">Nucleus</keyword>
<dbReference type="Pfam" id="PF05236">
    <property type="entry name" value="TAF4"/>
    <property type="match status" value="1"/>
</dbReference>
<feature type="compositionally biased region" description="Low complexity" evidence="6">
    <location>
        <begin position="287"/>
        <end position="296"/>
    </location>
</feature>
<evidence type="ECO:0000256" key="4">
    <source>
        <dbReference type="ARBA" id="ARBA00023163"/>
    </source>
</evidence>
<dbReference type="PANTHER" id="PTHR15138">
    <property type="entry name" value="TRANSCRIPTION INITIATION FACTOR TFIID SUBUNIT 4"/>
    <property type="match status" value="1"/>
</dbReference>
<protein>
    <submittedName>
        <fullName evidence="8">TAFH domain-containing protein</fullName>
    </submittedName>
</protein>
<feature type="region of interest" description="Disordered" evidence="6">
    <location>
        <begin position="1"/>
        <end position="114"/>
    </location>
</feature>
<dbReference type="AlphaFoldDB" id="A0A8R1DTJ5"/>
<feature type="region of interest" description="Disordered" evidence="6">
    <location>
        <begin position="435"/>
        <end position="455"/>
    </location>
</feature>
<reference evidence="8" key="2">
    <citation type="submission" date="2022-06" db="UniProtKB">
        <authorList>
            <consortium name="EnsemblMetazoa"/>
        </authorList>
    </citation>
    <scope>IDENTIFICATION</scope>
    <source>
        <strain evidence="8">DF5081</strain>
    </source>
</reference>
<organism evidence="8 9">
    <name type="scientific">Caenorhabditis japonica</name>
    <dbReference type="NCBI Taxonomy" id="281687"/>
    <lineage>
        <taxon>Eukaryota</taxon>
        <taxon>Metazoa</taxon>
        <taxon>Ecdysozoa</taxon>
        <taxon>Nematoda</taxon>
        <taxon>Chromadorea</taxon>
        <taxon>Rhabditida</taxon>
        <taxon>Rhabditina</taxon>
        <taxon>Rhabditomorpha</taxon>
        <taxon>Rhabditoidea</taxon>
        <taxon>Rhabditidae</taxon>
        <taxon>Peloderinae</taxon>
        <taxon>Caenorhabditis</taxon>
    </lineage>
</organism>
<dbReference type="OMA" id="QIPARYA"/>
<dbReference type="InterPro" id="IPR007900">
    <property type="entry name" value="TAF4_C"/>
</dbReference>
<dbReference type="InterPro" id="IPR045144">
    <property type="entry name" value="TAF4"/>
</dbReference>
<dbReference type="GO" id="GO:0009794">
    <property type="term" value="P:regulation of mitotic cell cycle, embryonic"/>
    <property type="evidence" value="ECO:0007669"/>
    <property type="project" value="EnsemblMetazoa"/>
</dbReference>
<dbReference type="PROSITE" id="PS51119">
    <property type="entry name" value="TAFH"/>
    <property type="match status" value="1"/>
</dbReference>
<keyword evidence="9" id="KW-1185">Reference proteome</keyword>
<keyword evidence="4" id="KW-0804">Transcription</keyword>
<comment type="similarity">
    <text evidence="2">Belongs to the TAF4 family.</text>
</comment>
<dbReference type="GO" id="GO:0005669">
    <property type="term" value="C:transcription factor TFIID complex"/>
    <property type="evidence" value="ECO:0007669"/>
    <property type="project" value="InterPro"/>
</dbReference>
<dbReference type="EnsemblMetazoa" id="CJA12001.1">
    <property type="protein sequence ID" value="CJA12001.1"/>
    <property type="gene ID" value="WBGene00131205"/>
</dbReference>
<evidence type="ECO:0000313" key="9">
    <source>
        <dbReference type="Proteomes" id="UP000005237"/>
    </source>
</evidence>
<dbReference type="Gene3D" id="1.20.120.1110">
    <property type="entry name" value="TAFH/NHR1 domain"/>
    <property type="match status" value="1"/>
</dbReference>
<comment type="subcellular location">
    <subcellularLocation>
        <location evidence="1">Nucleus</location>
    </subcellularLocation>
</comment>
<dbReference type="InterPro" id="IPR037249">
    <property type="entry name" value="TAFH/NHR1_dom_sf"/>
</dbReference>
<feature type="domain" description="TAFH" evidence="7">
    <location>
        <begin position="124"/>
        <end position="222"/>
    </location>
</feature>
<evidence type="ECO:0000313" key="8">
    <source>
        <dbReference type="EnsemblMetazoa" id="CJA12001.1"/>
    </source>
</evidence>
<dbReference type="InterPro" id="IPR003894">
    <property type="entry name" value="TAFH_NHR1"/>
</dbReference>
<evidence type="ECO:0000256" key="5">
    <source>
        <dbReference type="ARBA" id="ARBA00023242"/>
    </source>
</evidence>
<proteinExistence type="inferred from homology"/>
<feature type="compositionally biased region" description="Pro residues" evidence="6">
    <location>
        <begin position="253"/>
        <end position="286"/>
    </location>
</feature>
<dbReference type="PANTHER" id="PTHR15138:SF14">
    <property type="entry name" value="TRANSCRIPTION INITIATION FACTOR TFIID SUBUNIT 4"/>
    <property type="match status" value="1"/>
</dbReference>
<name>A0A8R1DTJ5_CAEJA</name>